<dbReference type="InterPro" id="IPR000859">
    <property type="entry name" value="CUB_dom"/>
</dbReference>
<sequence>MCIYPYKASKVQCNESIVLSHLHPHATISSPGFPRPYPDDVHCITEIRAPPAHTIRLHFEELLTEHEPQ</sequence>
<accession>A0AAU9TY00</accession>
<dbReference type="Gene3D" id="2.60.120.290">
    <property type="entry name" value="Spermadhesin, CUB domain"/>
    <property type="match status" value="1"/>
</dbReference>
<comment type="caution">
    <text evidence="2">Lacks conserved residue(s) required for the propagation of feature annotation.</text>
</comment>
<name>A0AAU9TY00_EUPED</name>
<comment type="caution">
    <text evidence="4">The sequence shown here is derived from an EMBL/GenBank/DDBJ whole genome shotgun (WGS) entry which is preliminary data.</text>
</comment>
<dbReference type="InterPro" id="IPR035914">
    <property type="entry name" value="Sperma_CUB_dom_sf"/>
</dbReference>
<reference evidence="4" key="1">
    <citation type="submission" date="2022-03" db="EMBL/GenBank/DDBJ databases">
        <authorList>
            <person name="Tunstrom K."/>
        </authorList>
    </citation>
    <scope>NUCLEOTIDE SEQUENCE</scope>
</reference>
<organism evidence="4 5">
    <name type="scientific">Euphydryas editha</name>
    <name type="common">Edith's checkerspot</name>
    <dbReference type="NCBI Taxonomy" id="104508"/>
    <lineage>
        <taxon>Eukaryota</taxon>
        <taxon>Metazoa</taxon>
        <taxon>Ecdysozoa</taxon>
        <taxon>Arthropoda</taxon>
        <taxon>Hexapoda</taxon>
        <taxon>Insecta</taxon>
        <taxon>Pterygota</taxon>
        <taxon>Neoptera</taxon>
        <taxon>Endopterygota</taxon>
        <taxon>Lepidoptera</taxon>
        <taxon>Glossata</taxon>
        <taxon>Ditrysia</taxon>
        <taxon>Papilionoidea</taxon>
        <taxon>Nymphalidae</taxon>
        <taxon>Nymphalinae</taxon>
        <taxon>Euphydryas</taxon>
    </lineage>
</organism>
<evidence type="ECO:0000259" key="3">
    <source>
        <dbReference type="PROSITE" id="PS01180"/>
    </source>
</evidence>
<keyword evidence="5" id="KW-1185">Reference proteome</keyword>
<dbReference type="PROSITE" id="PS01180">
    <property type="entry name" value="CUB"/>
    <property type="match status" value="1"/>
</dbReference>
<evidence type="ECO:0000256" key="2">
    <source>
        <dbReference type="PROSITE-ProRule" id="PRU00059"/>
    </source>
</evidence>
<dbReference type="Pfam" id="PF00431">
    <property type="entry name" value="CUB"/>
    <property type="match status" value="1"/>
</dbReference>
<dbReference type="SUPFAM" id="SSF49854">
    <property type="entry name" value="Spermadhesin, CUB domain"/>
    <property type="match status" value="1"/>
</dbReference>
<feature type="domain" description="CUB" evidence="3">
    <location>
        <begin position="13"/>
        <end position="69"/>
    </location>
</feature>
<evidence type="ECO:0000256" key="1">
    <source>
        <dbReference type="ARBA" id="ARBA00023157"/>
    </source>
</evidence>
<dbReference type="Proteomes" id="UP001153954">
    <property type="component" value="Unassembled WGS sequence"/>
</dbReference>
<evidence type="ECO:0000313" key="5">
    <source>
        <dbReference type="Proteomes" id="UP001153954"/>
    </source>
</evidence>
<keyword evidence="1" id="KW-1015">Disulfide bond</keyword>
<evidence type="ECO:0000313" key="4">
    <source>
        <dbReference type="EMBL" id="CAH2090752.1"/>
    </source>
</evidence>
<gene>
    <name evidence="4" type="ORF">EEDITHA_LOCUS6678</name>
</gene>
<dbReference type="AlphaFoldDB" id="A0AAU9TY00"/>
<dbReference type="EMBL" id="CAKOGL010000010">
    <property type="protein sequence ID" value="CAH2090752.1"/>
    <property type="molecule type" value="Genomic_DNA"/>
</dbReference>
<proteinExistence type="predicted"/>
<protein>
    <recommendedName>
        <fullName evidence="3">CUB domain-containing protein</fullName>
    </recommendedName>
</protein>
<dbReference type="CDD" id="cd00041">
    <property type="entry name" value="CUB"/>
    <property type="match status" value="1"/>
</dbReference>